<dbReference type="InterPro" id="IPR031825">
    <property type="entry name" value="RXLR"/>
</dbReference>
<evidence type="ECO:0000256" key="2">
    <source>
        <dbReference type="ARBA" id="ARBA00010400"/>
    </source>
</evidence>
<evidence type="ECO:0000256" key="1">
    <source>
        <dbReference type="ARBA" id="ARBA00004613"/>
    </source>
</evidence>
<evidence type="ECO:0000256" key="5">
    <source>
        <dbReference type="RuleBase" id="RU367124"/>
    </source>
</evidence>
<accession>A0A9W6U8W7</accession>
<organism evidence="6 7">
    <name type="scientific">Phytophthora lilii</name>
    <dbReference type="NCBI Taxonomy" id="2077276"/>
    <lineage>
        <taxon>Eukaryota</taxon>
        <taxon>Sar</taxon>
        <taxon>Stramenopiles</taxon>
        <taxon>Oomycota</taxon>
        <taxon>Peronosporomycetes</taxon>
        <taxon>Peronosporales</taxon>
        <taxon>Peronosporaceae</taxon>
        <taxon>Phytophthora</taxon>
    </lineage>
</organism>
<reference evidence="6" key="1">
    <citation type="submission" date="2023-04" db="EMBL/GenBank/DDBJ databases">
        <title>Phytophthora lilii NBRC 32176.</title>
        <authorList>
            <person name="Ichikawa N."/>
            <person name="Sato H."/>
            <person name="Tonouchi N."/>
        </authorList>
    </citation>
    <scope>NUCLEOTIDE SEQUENCE</scope>
    <source>
        <strain evidence="6">NBRC 32176</strain>
    </source>
</reference>
<comment type="domain">
    <text evidence="5">The RxLR-dEER motif acts to carry the protein into the host cell cytoplasm through binding to cell surface phosphatidylinositol-3-phosphate.</text>
</comment>
<sequence>MRLSYVALVAVLALAGGSINVAAVTSQTGISQVASPEGIRSLSAETEKRNLRAEKTDERADDEDRDLFDYMWDNTVTKNKYRIWYLDGKTPKQVKQMLKRREARGDNVNWALLTGYSKYYMKRQKELINLSD</sequence>
<dbReference type="GO" id="GO:0005576">
    <property type="term" value="C:extracellular region"/>
    <property type="evidence" value="ECO:0007669"/>
    <property type="project" value="UniProtKB-SubCell"/>
</dbReference>
<comment type="similarity">
    <text evidence="2 5">Belongs to the RxLR effector family.</text>
</comment>
<keyword evidence="7" id="KW-1185">Reference proteome</keyword>
<dbReference type="Proteomes" id="UP001165083">
    <property type="component" value="Unassembled WGS sequence"/>
</dbReference>
<evidence type="ECO:0000256" key="4">
    <source>
        <dbReference type="ARBA" id="ARBA00022729"/>
    </source>
</evidence>
<comment type="subcellular location">
    <subcellularLocation>
        <location evidence="1 5">Secreted</location>
    </subcellularLocation>
</comment>
<dbReference type="AlphaFoldDB" id="A0A9W6U8W7"/>
<dbReference type="EMBL" id="BSXW01000666">
    <property type="protein sequence ID" value="GMF27562.1"/>
    <property type="molecule type" value="Genomic_DNA"/>
</dbReference>
<name>A0A9W6U8W7_9STRA</name>
<feature type="signal peptide" evidence="5">
    <location>
        <begin position="1"/>
        <end position="23"/>
    </location>
</feature>
<keyword evidence="3 5" id="KW-0964">Secreted</keyword>
<comment type="caution">
    <text evidence="6">The sequence shown here is derived from an EMBL/GenBank/DDBJ whole genome shotgun (WGS) entry which is preliminary data.</text>
</comment>
<proteinExistence type="inferred from homology"/>
<keyword evidence="4 5" id="KW-0732">Signal</keyword>
<gene>
    <name evidence="6" type="ORF">Plil01_001153200</name>
</gene>
<evidence type="ECO:0000313" key="7">
    <source>
        <dbReference type="Proteomes" id="UP001165083"/>
    </source>
</evidence>
<protein>
    <recommendedName>
        <fullName evidence="5">RxLR effector protein</fullName>
    </recommendedName>
</protein>
<dbReference type="OrthoDB" id="119822at2759"/>
<dbReference type="Pfam" id="PF16810">
    <property type="entry name" value="RXLR"/>
    <property type="match status" value="1"/>
</dbReference>
<evidence type="ECO:0000256" key="3">
    <source>
        <dbReference type="ARBA" id="ARBA00022525"/>
    </source>
</evidence>
<evidence type="ECO:0000313" key="6">
    <source>
        <dbReference type="EMBL" id="GMF27562.1"/>
    </source>
</evidence>
<feature type="chain" id="PRO_5041013563" description="RxLR effector protein" evidence="5">
    <location>
        <begin position="24"/>
        <end position="132"/>
    </location>
</feature>
<comment type="function">
    <text evidence="5">Effector that suppresses plant defense responses during pathogen infection.</text>
</comment>